<protein>
    <recommendedName>
        <fullName evidence="6">WRKY domain-containing protein</fullName>
    </recommendedName>
</protein>
<dbReference type="InterPro" id="IPR044810">
    <property type="entry name" value="WRKY_plant"/>
</dbReference>
<dbReference type="PANTHER" id="PTHR32096">
    <property type="entry name" value="WRKY TRANSCRIPTION FACTOR 30-RELATED-RELATED"/>
    <property type="match status" value="1"/>
</dbReference>
<evidence type="ECO:0000313" key="8">
    <source>
        <dbReference type="Proteomes" id="UP000316621"/>
    </source>
</evidence>
<keyword evidence="2" id="KW-0805">Transcription regulation</keyword>
<evidence type="ECO:0000256" key="5">
    <source>
        <dbReference type="ARBA" id="ARBA00023242"/>
    </source>
</evidence>
<evidence type="ECO:0000313" key="7">
    <source>
        <dbReference type="EMBL" id="RZC84913.1"/>
    </source>
</evidence>
<name>A0A4Y7LHE5_PAPSO</name>
<dbReference type="AlphaFoldDB" id="A0A4Y7LHE5"/>
<accession>A0A4Y7LHE5</accession>
<keyword evidence="4" id="KW-0804">Transcription</keyword>
<dbReference type="OMA" id="DEMICEI"/>
<evidence type="ECO:0000259" key="6">
    <source>
        <dbReference type="PROSITE" id="PS50811"/>
    </source>
</evidence>
<dbReference type="InterPro" id="IPR003657">
    <property type="entry name" value="WRKY_dom"/>
</dbReference>
<dbReference type="STRING" id="3469.A0A4Y7LHE5"/>
<dbReference type="SUPFAM" id="SSF118290">
    <property type="entry name" value="WRKY DNA-binding domain"/>
    <property type="match status" value="1"/>
</dbReference>
<evidence type="ECO:0000256" key="3">
    <source>
        <dbReference type="ARBA" id="ARBA00023125"/>
    </source>
</evidence>
<comment type="subcellular location">
    <subcellularLocation>
        <location evidence="1">Nucleus</location>
    </subcellularLocation>
</comment>
<dbReference type="Gene3D" id="2.20.25.80">
    <property type="entry name" value="WRKY domain"/>
    <property type="match status" value="1"/>
</dbReference>
<feature type="domain" description="WRKY" evidence="6">
    <location>
        <begin position="114"/>
        <end position="160"/>
    </location>
</feature>
<evidence type="ECO:0000256" key="1">
    <source>
        <dbReference type="ARBA" id="ARBA00004123"/>
    </source>
</evidence>
<dbReference type="InterPro" id="IPR036576">
    <property type="entry name" value="WRKY_dom_sf"/>
</dbReference>
<reference evidence="7 8" key="1">
    <citation type="journal article" date="2018" name="Science">
        <title>The opium poppy genome and morphinan production.</title>
        <authorList>
            <person name="Guo L."/>
            <person name="Winzer T."/>
            <person name="Yang X."/>
            <person name="Li Y."/>
            <person name="Ning Z."/>
            <person name="He Z."/>
            <person name="Teodor R."/>
            <person name="Lu Y."/>
            <person name="Bowser T.A."/>
            <person name="Graham I.A."/>
            <person name="Ye K."/>
        </authorList>
    </citation>
    <scope>NUCLEOTIDE SEQUENCE [LARGE SCALE GENOMIC DNA]</scope>
    <source>
        <strain evidence="8">cv. HN1</strain>
        <tissue evidence="7">Leaves</tissue>
    </source>
</reference>
<keyword evidence="5" id="KW-0539">Nucleus</keyword>
<dbReference type="GO" id="GO:0000976">
    <property type="term" value="F:transcription cis-regulatory region binding"/>
    <property type="evidence" value="ECO:0007669"/>
    <property type="project" value="TreeGrafter"/>
</dbReference>
<dbReference type="SMART" id="SM00774">
    <property type="entry name" value="WRKY"/>
    <property type="match status" value="1"/>
</dbReference>
<evidence type="ECO:0000256" key="4">
    <source>
        <dbReference type="ARBA" id="ARBA00023163"/>
    </source>
</evidence>
<organism evidence="7 8">
    <name type="scientific">Papaver somniferum</name>
    <name type="common">Opium poppy</name>
    <dbReference type="NCBI Taxonomy" id="3469"/>
    <lineage>
        <taxon>Eukaryota</taxon>
        <taxon>Viridiplantae</taxon>
        <taxon>Streptophyta</taxon>
        <taxon>Embryophyta</taxon>
        <taxon>Tracheophyta</taxon>
        <taxon>Spermatophyta</taxon>
        <taxon>Magnoliopsida</taxon>
        <taxon>Ranunculales</taxon>
        <taxon>Papaveraceae</taxon>
        <taxon>Papaveroideae</taxon>
        <taxon>Papaver</taxon>
    </lineage>
</organism>
<dbReference type="GO" id="GO:0005634">
    <property type="term" value="C:nucleus"/>
    <property type="evidence" value="ECO:0007669"/>
    <property type="project" value="UniProtKB-SubCell"/>
</dbReference>
<keyword evidence="3" id="KW-0238">DNA-binding</keyword>
<dbReference type="EMBL" id="CM010725">
    <property type="protein sequence ID" value="RZC84913.1"/>
    <property type="molecule type" value="Genomic_DNA"/>
</dbReference>
<dbReference type="PANTHER" id="PTHR32096:SF146">
    <property type="entry name" value="WRKY TRANSCRIPTION FACTOR 19-RELATED"/>
    <property type="match status" value="1"/>
</dbReference>
<proteinExistence type="predicted"/>
<dbReference type="Pfam" id="PF03106">
    <property type="entry name" value="WRKY"/>
    <property type="match status" value="1"/>
</dbReference>
<evidence type="ECO:0000256" key="2">
    <source>
        <dbReference type="ARBA" id="ARBA00023015"/>
    </source>
</evidence>
<dbReference type="Proteomes" id="UP000316621">
    <property type="component" value="Chromosome 11"/>
</dbReference>
<gene>
    <name evidence="7" type="ORF">C5167_047696</name>
</gene>
<keyword evidence="8" id="KW-1185">Reference proteome</keyword>
<dbReference type="Gramene" id="RZC84913">
    <property type="protein sequence ID" value="RZC84913"/>
    <property type="gene ID" value="C5167_047696"/>
</dbReference>
<sequence length="160" mass="17880">MDQKVPDLIKEIIQARKLVMELQTQLNPSSVSGNVLVTNILSIFETSLSMLNQIKLDNESTTPKSSMGHFGGSLFSNGGSDLFQDGSRKRCRKGIVTWTQQVRACEQGGFQGPLDDGYGWRKYGQKNIFGAAYPRAYYKCSYHSSQNCLAMKQVQRSDLN</sequence>
<dbReference type="GO" id="GO:0003700">
    <property type="term" value="F:DNA-binding transcription factor activity"/>
    <property type="evidence" value="ECO:0007669"/>
    <property type="project" value="InterPro"/>
</dbReference>
<dbReference type="PROSITE" id="PS50811">
    <property type="entry name" value="WRKY"/>
    <property type="match status" value="1"/>
</dbReference>